<reference evidence="1 2" key="1">
    <citation type="submission" date="2024-10" db="EMBL/GenBank/DDBJ databases">
        <title>Burkholderia semiarida in Mexico.</title>
        <authorList>
            <person name="Estrada P."/>
        </authorList>
    </citation>
    <scope>NUCLEOTIDE SEQUENCE [LARGE SCALE GENOMIC DNA]</scope>
    <source>
        <strain evidence="1 2">CLM7-1</strain>
    </source>
</reference>
<evidence type="ECO:0000313" key="1">
    <source>
        <dbReference type="EMBL" id="MFH5253620.1"/>
    </source>
</evidence>
<dbReference type="EMBL" id="JBIMPM010000025">
    <property type="protein sequence ID" value="MFH5253620.1"/>
    <property type="molecule type" value="Genomic_DNA"/>
</dbReference>
<comment type="caution">
    <text evidence="1">The sequence shown here is derived from an EMBL/GenBank/DDBJ whole genome shotgun (WGS) entry which is preliminary data.</text>
</comment>
<dbReference type="RefSeq" id="WP_089465369.1">
    <property type="nucleotide sequence ID" value="NZ_CP174277.1"/>
</dbReference>
<sequence length="86" mass="9768">MFTPEFVNEELRQFALVANHSLETEEAACLSIEYNRARIVHGRSHLPSASWKCQLVYDVRGQSVSEVTIDQVRAALCDVATVEFKR</sequence>
<protein>
    <submittedName>
        <fullName evidence="1">Uncharacterized protein</fullName>
    </submittedName>
</protein>
<accession>A0ABW7L6K2</accession>
<keyword evidence="2" id="KW-1185">Reference proteome</keyword>
<evidence type="ECO:0000313" key="2">
    <source>
        <dbReference type="Proteomes" id="UP001609186"/>
    </source>
</evidence>
<organism evidence="1 2">
    <name type="scientific">Burkholderia semiarida</name>
    <dbReference type="NCBI Taxonomy" id="2843303"/>
    <lineage>
        <taxon>Bacteria</taxon>
        <taxon>Pseudomonadati</taxon>
        <taxon>Pseudomonadota</taxon>
        <taxon>Betaproteobacteria</taxon>
        <taxon>Burkholderiales</taxon>
        <taxon>Burkholderiaceae</taxon>
        <taxon>Burkholderia</taxon>
        <taxon>Burkholderia cepacia complex</taxon>
    </lineage>
</organism>
<dbReference type="Proteomes" id="UP001609186">
    <property type="component" value="Unassembled WGS sequence"/>
</dbReference>
<gene>
    <name evidence="1" type="ORF">ACGTRS_20570</name>
</gene>
<proteinExistence type="predicted"/>
<name>A0ABW7L6K2_9BURK</name>